<feature type="domain" description="Reverse transcriptase" evidence="1">
    <location>
        <begin position="33"/>
        <end position="157"/>
    </location>
</feature>
<dbReference type="SUPFAM" id="SSF56672">
    <property type="entry name" value="DNA/RNA polymerases"/>
    <property type="match status" value="1"/>
</dbReference>
<comment type="caution">
    <text evidence="2">The sequence shown here is derived from an EMBL/GenBank/DDBJ whole genome shotgun (WGS) entry which is preliminary data.</text>
</comment>
<dbReference type="EMBL" id="JAWQEG010003940">
    <property type="protein sequence ID" value="KAK3863769.1"/>
    <property type="molecule type" value="Genomic_DNA"/>
</dbReference>
<dbReference type="AlphaFoldDB" id="A0AAE1K4D2"/>
<keyword evidence="3" id="KW-1185">Reference proteome</keyword>
<dbReference type="PROSITE" id="PS50878">
    <property type="entry name" value="RT_POL"/>
    <property type="match status" value="1"/>
</dbReference>
<gene>
    <name evidence="2" type="ORF">Pcinc_030491</name>
</gene>
<dbReference type="InterPro" id="IPR043502">
    <property type="entry name" value="DNA/RNA_pol_sf"/>
</dbReference>
<protein>
    <recommendedName>
        <fullName evidence="1">Reverse transcriptase domain-containing protein</fullName>
    </recommendedName>
</protein>
<accession>A0AAE1K4D2</accession>
<evidence type="ECO:0000313" key="3">
    <source>
        <dbReference type="Proteomes" id="UP001286313"/>
    </source>
</evidence>
<dbReference type="Proteomes" id="UP001286313">
    <property type="component" value="Unassembled WGS sequence"/>
</dbReference>
<sequence length="157" mass="17694">MLPLDPDGFHARLLRNCKEELAVPLPLQILWTESLKTGTIPPALKTAIITPIHKGRNKGLLKNYRPVALTSHLIKAMQKIVKKYVVAHLEKNKAFNDGQHGFGTGRSCLSQLLEHYEGLLEYRKKGINADVIYTDFAKAFDKVDHNIVLCKLKRQGV</sequence>
<evidence type="ECO:0000313" key="2">
    <source>
        <dbReference type="EMBL" id="KAK3863769.1"/>
    </source>
</evidence>
<dbReference type="GO" id="GO:0071897">
    <property type="term" value="P:DNA biosynthetic process"/>
    <property type="evidence" value="ECO:0007669"/>
    <property type="project" value="UniProtKB-ARBA"/>
</dbReference>
<evidence type="ECO:0000259" key="1">
    <source>
        <dbReference type="PROSITE" id="PS50878"/>
    </source>
</evidence>
<name>A0AAE1K4D2_PETCI</name>
<proteinExistence type="predicted"/>
<organism evidence="2 3">
    <name type="scientific">Petrolisthes cinctipes</name>
    <name type="common">Flat porcelain crab</name>
    <dbReference type="NCBI Taxonomy" id="88211"/>
    <lineage>
        <taxon>Eukaryota</taxon>
        <taxon>Metazoa</taxon>
        <taxon>Ecdysozoa</taxon>
        <taxon>Arthropoda</taxon>
        <taxon>Crustacea</taxon>
        <taxon>Multicrustacea</taxon>
        <taxon>Malacostraca</taxon>
        <taxon>Eumalacostraca</taxon>
        <taxon>Eucarida</taxon>
        <taxon>Decapoda</taxon>
        <taxon>Pleocyemata</taxon>
        <taxon>Anomura</taxon>
        <taxon>Galatheoidea</taxon>
        <taxon>Porcellanidae</taxon>
        <taxon>Petrolisthes</taxon>
    </lineage>
</organism>
<dbReference type="Pfam" id="PF00078">
    <property type="entry name" value="RVT_1"/>
    <property type="match status" value="1"/>
</dbReference>
<reference evidence="2" key="1">
    <citation type="submission" date="2023-10" db="EMBL/GenBank/DDBJ databases">
        <title>Genome assemblies of two species of porcelain crab, Petrolisthes cinctipes and Petrolisthes manimaculis (Anomura: Porcellanidae).</title>
        <authorList>
            <person name="Angst P."/>
        </authorList>
    </citation>
    <scope>NUCLEOTIDE SEQUENCE</scope>
    <source>
        <strain evidence="2">PB745_01</strain>
        <tissue evidence="2">Gill</tissue>
    </source>
</reference>
<dbReference type="InterPro" id="IPR000477">
    <property type="entry name" value="RT_dom"/>
</dbReference>
<dbReference type="PANTHER" id="PTHR47510">
    <property type="entry name" value="REVERSE TRANSCRIPTASE DOMAIN-CONTAINING PROTEIN"/>
    <property type="match status" value="1"/>
</dbReference>
<dbReference type="PANTHER" id="PTHR47510:SF3">
    <property type="entry name" value="ENDO_EXONUCLEASE_PHOSPHATASE DOMAIN-CONTAINING PROTEIN"/>
    <property type="match status" value="1"/>
</dbReference>